<dbReference type="Proteomes" id="UP001374535">
    <property type="component" value="Chromosome 9"/>
</dbReference>
<name>A0AAQ3MRT3_VIGMU</name>
<evidence type="ECO:0000313" key="2">
    <source>
        <dbReference type="EMBL" id="WVY96067.1"/>
    </source>
</evidence>
<feature type="compositionally biased region" description="Basic and acidic residues" evidence="1">
    <location>
        <begin position="115"/>
        <end position="134"/>
    </location>
</feature>
<sequence length="140" mass="16391">MSTYDKNSASTFIQQLELHQEVIPLLFEACSNHPVFLESNKKKRTILLFLKTKKIRNMNDDGCDHLQQAWEEVQCFNFNLQNNIVKNFLEVGRMEESIITKDCFRAPTKSFEEKDIGHYSKSSKTEKRDGDKKKALSNWI</sequence>
<evidence type="ECO:0000313" key="3">
    <source>
        <dbReference type="Proteomes" id="UP001374535"/>
    </source>
</evidence>
<keyword evidence="3" id="KW-1185">Reference proteome</keyword>
<dbReference type="EMBL" id="CP144692">
    <property type="protein sequence ID" value="WVY96067.1"/>
    <property type="molecule type" value="Genomic_DNA"/>
</dbReference>
<organism evidence="2 3">
    <name type="scientific">Vigna mungo</name>
    <name type="common">Black gram</name>
    <name type="synonym">Phaseolus mungo</name>
    <dbReference type="NCBI Taxonomy" id="3915"/>
    <lineage>
        <taxon>Eukaryota</taxon>
        <taxon>Viridiplantae</taxon>
        <taxon>Streptophyta</taxon>
        <taxon>Embryophyta</taxon>
        <taxon>Tracheophyta</taxon>
        <taxon>Spermatophyta</taxon>
        <taxon>Magnoliopsida</taxon>
        <taxon>eudicotyledons</taxon>
        <taxon>Gunneridae</taxon>
        <taxon>Pentapetalae</taxon>
        <taxon>rosids</taxon>
        <taxon>fabids</taxon>
        <taxon>Fabales</taxon>
        <taxon>Fabaceae</taxon>
        <taxon>Papilionoideae</taxon>
        <taxon>50 kb inversion clade</taxon>
        <taxon>NPAAA clade</taxon>
        <taxon>indigoferoid/millettioid clade</taxon>
        <taxon>Phaseoleae</taxon>
        <taxon>Vigna</taxon>
    </lineage>
</organism>
<proteinExistence type="predicted"/>
<feature type="region of interest" description="Disordered" evidence="1">
    <location>
        <begin position="115"/>
        <end position="140"/>
    </location>
</feature>
<dbReference type="AlphaFoldDB" id="A0AAQ3MRT3"/>
<evidence type="ECO:0000256" key="1">
    <source>
        <dbReference type="SAM" id="MobiDB-lite"/>
    </source>
</evidence>
<accession>A0AAQ3MRT3</accession>
<gene>
    <name evidence="2" type="ORF">V8G54_028218</name>
</gene>
<protein>
    <submittedName>
        <fullName evidence="2">Uncharacterized protein</fullName>
    </submittedName>
</protein>
<reference evidence="2 3" key="1">
    <citation type="journal article" date="2023" name="Life. Sci Alliance">
        <title>Evolutionary insights into 3D genome organization and epigenetic landscape of Vigna mungo.</title>
        <authorList>
            <person name="Junaid A."/>
            <person name="Singh B."/>
            <person name="Bhatia S."/>
        </authorList>
    </citation>
    <scope>NUCLEOTIDE SEQUENCE [LARGE SCALE GENOMIC DNA]</scope>
    <source>
        <strain evidence="2">Urdbean</strain>
    </source>
</reference>